<dbReference type="GO" id="GO:0005656">
    <property type="term" value="C:nuclear pre-replicative complex"/>
    <property type="evidence" value="ECO:0007669"/>
    <property type="project" value="TreeGrafter"/>
</dbReference>
<dbReference type="PANTHER" id="PTHR12748">
    <property type="entry name" value="ORIGIN RECOGNITION COMPLEX SUBUNIT 3"/>
    <property type="match status" value="1"/>
</dbReference>
<feature type="compositionally biased region" description="Acidic residues" evidence="6">
    <location>
        <begin position="690"/>
        <end position="702"/>
    </location>
</feature>
<dbReference type="Pfam" id="PF18137">
    <property type="entry name" value="WHD_ORC"/>
    <property type="match status" value="1"/>
</dbReference>
<dbReference type="AlphaFoldDB" id="A0A6A4HGJ4"/>
<sequence>MVNLDDTNESVFYIPFEGSDEEQNNQPEEIEYDVLDGSAMRWDAYKATWTKCLNRVQNLVHALYEPAVAQVVERVQLAYESDGVLPALPHPELPAIAVTNPSSDTAFLSSVISDLCNGDQDHPHLVTHLYPSACPNLTSAMASIISGFISSGSYKTSARSLASYDINVLKAWYIAQDTKPRLVLLLHDFEQFDPGVVQDLIYICSLHISQVPLVLLISLSSPQSPSYLHVAYPRATLKLLRLHRIVAPTQYATRFNPSVDAILSILQLAHLKHFLSNPLAALVQTTPSTKALRNPSSSAFLKLLSATLSFNDTNSEGSSDGDEAFWNTKILSDAIKRVNNARTEFRDRAREMRLGFLLLQLVHDFLLQRGYKGLGLHWGAHPSTAPVGAVAVGLSFGERQSSTSNSSSPTYLQNFINLLQREQSQALKDFRYARTLLRKLKPEELRSFLEILVGYFKGLPEKIAEELDMTDTISKLEGWQMEAEEAFEGSDAESETGEVEMKNLTEKLAEWMFDYLSEITAPLEDSTLWDVWYTGMAPFPSEVCVPSLLAQRLINSTYRLSILQFVHPSSLVSYVPETLFRRHVEDNVTHISDDEEEDVSLWRLPDTSILFHRYLDSGKIINVYDWFESFHGVLGTQRREKAKNEAKAAMKAKEKRGRRKSASPRKNGASKSKSPVKHNGKGKSKAKEVPDDEEEVEAEAGGDDEEAWKIVVQARFIRALHELDFMGFVKHTRRKPDHVLRTVFEAPD</sequence>
<evidence type="ECO:0000256" key="1">
    <source>
        <dbReference type="ARBA" id="ARBA00004123"/>
    </source>
</evidence>
<evidence type="ECO:0000256" key="6">
    <source>
        <dbReference type="SAM" id="MobiDB-lite"/>
    </source>
</evidence>
<dbReference type="InterPro" id="IPR040855">
    <property type="entry name" value="ORC_WH_C"/>
</dbReference>
<dbReference type="GO" id="GO:0003688">
    <property type="term" value="F:DNA replication origin binding"/>
    <property type="evidence" value="ECO:0007669"/>
    <property type="project" value="TreeGrafter"/>
</dbReference>
<keyword evidence="10" id="KW-1185">Reference proteome</keyword>
<evidence type="ECO:0000259" key="7">
    <source>
        <dbReference type="Pfam" id="PF07034"/>
    </source>
</evidence>
<evidence type="ECO:0000313" key="10">
    <source>
        <dbReference type="Proteomes" id="UP000799118"/>
    </source>
</evidence>
<accession>A0A6A4HGJ4</accession>
<evidence type="ECO:0000313" key="9">
    <source>
        <dbReference type="EMBL" id="KAE9397056.1"/>
    </source>
</evidence>
<feature type="domain" description="Origin recognition complex subunit 3 winged helix C-terminal" evidence="8">
    <location>
        <begin position="592"/>
        <end position="744"/>
    </location>
</feature>
<feature type="compositionally biased region" description="Basic residues" evidence="6">
    <location>
        <begin position="674"/>
        <end position="684"/>
    </location>
</feature>
<dbReference type="InterPro" id="IPR045667">
    <property type="entry name" value="ORC3_N"/>
</dbReference>
<evidence type="ECO:0000256" key="5">
    <source>
        <dbReference type="ARBA" id="ARBA00023242"/>
    </source>
</evidence>
<keyword evidence="5" id="KW-0539">Nucleus</keyword>
<evidence type="ECO:0000256" key="2">
    <source>
        <dbReference type="ARBA" id="ARBA00010977"/>
    </source>
</evidence>
<dbReference type="CDD" id="cd20704">
    <property type="entry name" value="Orc3"/>
    <property type="match status" value="1"/>
</dbReference>
<reference evidence="9" key="1">
    <citation type="journal article" date="2019" name="Environ. Microbiol.">
        <title>Fungal ecological strategies reflected in gene transcription - a case study of two litter decomposers.</title>
        <authorList>
            <person name="Barbi F."/>
            <person name="Kohler A."/>
            <person name="Barry K."/>
            <person name="Baskaran P."/>
            <person name="Daum C."/>
            <person name="Fauchery L."/>
            <person name="Ihrmark K."/>
            <person name="Kuo A."/>
            <person name="LaButti K."/>
            <person name="Lipzen A."/>
            <person name="Morin E."/>
            <person name="Grigoriev I.V."/>
            <person name="Henrissat B."/>
            <person name="Lindahl B."/>
            <person name="Martin F."/>
        </authorList>
    </citation>
    <scope>NUCLEOTIDE SEQUENCE</scope>
    <source>
        <strain evidence="9">JB14</strain>
    </source>
</reference>
<protein>
    <submittedName>
        <fullName evidence="9">Uncharacterized protein</fullName>
    </submittedName>
</protein>
<evidence type="ECO:0000256" key="4">
    <source>
        <dbReference type="ARBA" id="ARBA00023125"/>
    </source>
</evidence>
<feature type="region of interest" description="Disordered" evidence="6">
    <location>
        <begin position="638"/>
        <end position="702"/>
    </location>
</feature>
<comment type="similarity">
    <text evidence="2">Belongs to the ORC3 family.</text>
</comment>
<name>A0A6A4HGJ4_9AGAR</name>
<feature type="compositionally biased region" description="Basic residues" evidence="6">
    <location>
        <begin position="653"/>
        <end position="663"/>
    </location>
</feature>
<proteinExistence type="inferred from homology"/>
<feature type="compositionally biased region" description="Basic and acidic residues" evidence="6">
    <location>
        <begin position="638"/>
        <end position="652"/>
    </location>
</feature>
<gene>
    <name evidence="9" type="ORF">BT96DRAFT_996138</name>
</gene>
<dbReference type="EMBL" id="ML769503">
    <property type="protein sequence ID" value="KAE9397056.1"/>
    <property type="molecule type" value="Genomic_DNA"/>
</dbReference>
<dbReference type="Proteomes" id="UP000799118">
    <property type="component" value="Unassembled WGS sequence"/>
</dbReference>
<organism evidence="9 10">
    <name type="scientific">Gymnopus androsaceus JB14</name>
    <dbReference type="NCBI Taxonomy" id="1447944"/>
    <lineage>
        <taxon>Eukaryota</taxon>
        <taxon>Fungi</taxon>
        <taxon>Dikarya</taxon>
        <taxon>Basidiomycota</taxon>
        <taxon>Agaricomycotina</taxon>
        <taxon>Agaricomycetes</taxon>
        <taxon>Agaricomycetidae</taxon>
        <taxon>Agaricales</taxon>
        <taxon>Marasmiineae</taxon>
        <taxon>Omphalotaceae</taxon>
        <taxon>Gymnopus</taxon>
    </lineage>
</organism>
<dbReference type="GO" id="GO:0031261">
    <property type="term" value="C:DNA replication preinitiation complex"/>
    <property type="evidence" value="ECO:0007669"/>
    <property type="project" value="TreeGrafter"/>
</dbReference>
<dbReference type="PANTHER" id="PTHR12748:SF0">
    <property type="entry name" value="ORIGIN RECOGNITION COMPLEX SUBUNIT 3"/>
    <property type="match status" value="1"/>
</dbReference>
<dbReference type="InterPro" id="IPR020795">
    <property type="entry name" value="ORC3"/>
</dbReference>
<keyword evidence="3" id="KW-0235">DNA replication</keyword>
<dbReference type="GO" id="GO:0005664">
    <property type="term" value="C:nuclear origin of replication recognition complex"/>
    <property type="evidence" value="ECO:0007669"/>
    <property type="project" value="InterPro"/>
</dbReference>
<feature type="domain" description="Origin recognition complex subunit 3 N-terminal" evidence="7">
    <location>
        <begin position="30"/>
        <end position="245"/>
    </location>
</feature>
<evidence type="ECO:0000259" key="8">
    <source>
        <dbReference type="Pfam" id="PF18137"/>
    </source>
</evidence>
<dbReference type="OrthoDB" id="10265211at2759"/>
<dbReference type="Pfam" id="PF07034">
    <property type="entry name" value="ORC3_N"/>
    <property type="match status" value="1"/>
</dbReference>
<keyword evidence="4" id="KW-0238">DNA-binding</keyword>
<dbReference type="GO" id="GO:0006270">
    <property type="term" value="P:DNA replication initiation"/>
    <property type="evidence" value="ECO:0007669"/>
    <property type="project" value="TreeGrafter"/>
</dbReference>
<comment type="subcellular location">
    <subcellularLocation>
        <location evidence="1">Nucleus</location>
    </subcellularLocation>
</comment>
<evidence type="ECO:0000256" key="3">
    <source>
        <dbReference type="ARBA" id="ARBA00022705"/>
    </source>
</evidence>